<dbReference type="RefSeq" id="WP_127194955.1">
    <property type="nucleotide sequence ID" value="NZ_RZNY01000043.1"/>
</dbReference>
<evidence type="ECO:0000313" key="2">
    <source>
        <dbReference type="Proteomes" id="UP000279446"/>
    </source>
</evidence>
<proteinExistence type="predicted"/>
<dbReference type="AlphaFoldDB" id="A0A433XXD6"/>
<dbReference type="InterPro" id="IPR011047">
    <property type="entry name" value="Quinoprotein_ADH-like_sf"/>
</dbReference>
<evidence type="ECO:0000313" key="1">
    <source>
        <dbReference type="EMBL" id="RUT39514.1"/>
    </source>
</evidence>
<comment type="caution">
    <text evidence="1">The sequence shown here is derived from an EMBL/GenBank/DDBJ whole genome shotgun (WGS) entry which is preliminary data.</text>
</comment>
<dbReference type="SUPFAM" id="SSF50998">
    <property type="entry name" value="Quinoprotein alcohol dehydrogenase-like"/>
    <property type="match status" value="1"/>
</dbReference>
<dbReference type="Proteomes" id="UP000279446">
    <property type="component" value="Unassembled WGS sequence"/>
</dbReference>
<protein>
    <recommendedName>
        <fullName evidence="3">WD40 repeat domain-containing protein</fullName>
    </recommendedName>
</protein>
<dbReference type="EMBL" id="RZNY01000043">
    <property type="protein sequence ID" value="RUT39514.1"/>
    <property type="molecule type" value="Genomic_DNA"/>
</dbReference>
<reference evidence="1 2" key="1">
    <citation type="submission" date="2018-12" db="EMBL/GenBank/DDBJ databases">
        <authorList>
            <person name="Sun L."/>
            <person name="Chen Z."/>
        </authorList>
    </citation>
    <scope>NUCLEOTIDE SEQUENCE [LARGE SCALE GENOMIC DNA]</scope>
    <source>
        <strain evidence="1 2">DSM 15890</strain>
    </source>
</reference>
<organism evidence="1 2">
    <name type="scientific">Paenibacillus anaericanus</name>
    <dbReference type="NCBI Taxonomy" id="170367"/>
    <lineage>
        <taxon>Bacteria</taxon>
        <taxon>Bacillati</taxon>
        <taxon>Bacillota</taxon>
        <taxon>Bacilli</taxon>
        <taxon>Bacillales</taxon>
        <taxon>Paenibacillaceae</taxon>
        <taxon>Paenibacillus</taxon>
    </lineage>
</organism>
<keyword evidence="2" id="KW-1185">Reference proteome</keyword>
<dbReference type="Gene3D" id="2.130.10.10">
    <property type="entry name" value="YVTN repeat-like/Quinoprotein amine dehydrogenase"/>
    <property type="match status" value="1"/>
</dbReference>
<accession>A0A433XXD6</accession>
<sequence>MTNSKIIAICMISIALASCSGPQEKLQAASVEKPPLDSSSIQSFPANKTQQNDFLTIKKRTDISDYTWDSLLAGDQLWYVGEEGIYSYHLSTNKLQHEATTKGFNEIRAYNNNIWFYFQQLEGSDYNNLSKPLVRYDTQNKKLISYSDKDLRLGPSITVYSDESTAWVGSDSGVITINLATNKVKKRYEIKQVTSIIGNNKMVYFGKRDGSIQTYDKTTQRFGKLQTTKYMQGAQIDELRWLNGKLMVIWGDGDDNTGVSLFDAATKSWEEFVHQDASGRVWSDQLNSFQLDLYTKDKGTETVNYSWTGSSKPLKKIYKTPFVLIEDIATINDRYALISAFEEGVNVLDKSTGDIIWKTAEIDSGTFHKVRDSEYVMITSKGIYDILLR</sequence>
<evidence type="ECO:0008006" key="3">
    <source>
        <dbReference type="Google" id="ProtNLM"/>
    </source>
</evidence>
<dbReference type="PROSITE" id="PS51257">
    <property type="entry name" value="PROKAR_LIPOPROTEIN"/>
    <property type="match status" value="1"/>
</dbReference>
<name>A0A433XXD6_9BACL</name>
<dbReference type="InterPro" id="IPR015943">
    <property type="entry name" value="WD40/YVTN_repeat-like_dom_sf"/>
</dbReference>
<gene>
    <name evidence="1" type="ORF">EJP82_25890</name>
</gene>